<reference evidence="2 3" key="1">
    <citation type="journal article" date="2014" name="PLoS Genet.">
        <title>Phylogenetically driven sequencing of extremely halophilic archaea reveals strategies for static and dynamic osmo-response.</title>
        <authorList>
            <person name="Becker E.A."/>
            <person name="Seitzer P.M."/>
            <person name="Tritt A."/>
            <person name="Larsen D."/>
            <person name="Krusor M."/>
            <person name="Yao A.I."/>
            <person name="Wu D."/>
            <person name="Madern D."/>
            <person name="Eisen J.A."/>
            <person name="Darling A.E."/>
            <person name="Facciotti M.T."/>
        </authorList>
    </citation>
    <scope>NUCLEOTIDE SEQUENCE [LARGE SCALE GENOMIC DNA]</scope>
    <source>
        <strain evidence="2 3">DSM 19288</strain>
    </source>
</reference>
<comment type="caution">
    <text evidence="2">The sequence shown here is derived from an EMBL/GenBank/DDBJ whole genome shotgun (WGS) entry which is preliminary data.</text>
</comment>
<dbReference type="InterPro" id="IPR036390">
    <property type="entry name" value="WH_DNA-bd_sf"/>
</dbReference>
<dbReference type="EMBL" id="AOJK01000039">
    <property type="protein sequence ID" value="ELZ44467.1"/>
    <property type="molecule type" value="Genomic_DNA"/>
</dbReference>
<dbReference type="GO" id="GO:0003677">
    <property type="term" value="F:DNA binding"/>
    <property type="evidence" value="ECO:0007669"/>
    <property type="project" value="UniProtKB-KW"/>
</dbReference>
<gene>
    <name evidence="2" type="ORF">C463_08341</name>
</gene>
<dbReference type="GO" id="GO:0003700">
    <property type="term" value="F:DNA-binding transcription factor activity"/>
    <property type="evidence" value="ECO:0007669"/>
    <property type="project" value="InterPro"/>
</dbReference>
<accession>M0EC67</accession>
<evidence type="ECO:0000259" key="1">
    <source>
        <dbReference type="SMART" id="SM00418"/>
    </source>
</evidence>
<proteinExistence type="predicted"/>
<dbReference type="Gene3D" id="1.10.10.10">
    <property type="entry name" value="Winged helix-like DNA-binding domain superfamily/Winged helix DNA-binding domain"/>
    <property type="match status" value="1"/>
</dbReference>
<dbReference type="SMART" id="SM00418">
    <property type="entry name" value="HTH_ARSR"/>
    <property type="match status" value="1"/>
</dbReference>
<name>M0EC67_9EURY</name>
<evidence type="ECO:0000313" key="3">
    <source>
        <dbReference type="Proteomes" id="UP000011586"/>
    </source>
</evidence>
<dbReference type="Proteomes" id="UP000011586">
    <property type="component" value="Unassembled WGS sequence"/>
</dbReference>
<keyword evidence="2" id="KW-0238">DNA-binding</keyword>
<dbReference type="RefSeq" id="WP_008442677.1">
    <property type="nucleotide sequence ID" value="NZ_AOJK01000039.1"/>
</dbReference>
<dbReference type="CDD" id="cd00090">
    <property type="entry name" value="HTH_ARSR"/>
    <property type="match status" value="1"/>
</dbReference>
<keyword evidence="3" id="KW-1185">Reference proteome</keyword>
<dbReference type="SUPFAM" id="SSF46785">
    <property type="entry name" value="Winged helix' DNA-binding domain"/>
    <property type="match status" value="1"/>
</dbReference>
<organism evidence="2 3">
    <name type="scientific">Halorubrum californiense DSM 19288</name>
    <dbReference type="NCBI Taxonomy" id="1227465"/>
    <lineage>
        <taxon>Archaea</taxon>
        <taxon>Methanobacteriati</taxon>
        <taxon>Methanobacteriota</taxon>
        <taxon>Stenosarchaea group</taxon>
        <taxon>Halobacteria</taxon>
        <taxon>Halobacteriales</taxon>
        <taxon>Haloferacaceae</taxon>
        <taxon>Halorubrum</taxon>
    </lineage>
</organism>
<sequence length="116" mass="13115">MAEDCPPNEVFALLDDEYARSLLSATSHEPMTASELSNQCEMSESTVYRRLNKLEECGLVRAVQVPDPDGNHKKQYEAQLDELVVSLNDGEFELNLQTTTRTQQYADAFTNLWEGL</sequence>
<dbReference type="OrthoDB" id="290446at2157"/>
<evidence type="ECO:0000313" key="2">
    <source>
        <dbReference type="EMBL" id="ELZ44467.1"/>
    </source>
</evidence>
<dbReference type="Pfam" id="PF12840">
    <property type="entry name" value="HTH_20"/>
    <property type="match status" value="1"/>
</dbReference>
<dbReference type="InterPro" id="IPR001845">
    <property type="entry name" value="HTH_ArsR_DNA-bd_dom"/>
</dbReference>
<dbReference type="InterPro" id="IPR011991">
    <property type="entry name" value="ArsR-like_HTH"/>
</dbReference>
<dbReference type="AlphaFoldDB" id="M0EC67"/>
<dbReference type="InterPro" id="IPR036388">
    <property type="entry name" value="WH-like_DNA-bd_sf"/>
</dbReference>
<protein>
    <submittedName>
        <fullName evidence="2">DNA-binding transcriptional regulator</fullName>
    </submittedName>
</protein>
<feature type="domain" description="HTH arsR-type" evidence="1">
    <location>
        <begin position="9"/>
        <end position="89"/>
    </location>
</feature>